<comment type="caution">
    <text evidence="1">The sequence shown here is derived from an EMBL/GenBank/DDBJ whole genome shotgun (WGS) entry which is preliminary data.</text>
</comment>
<organism evidence="1 2">
    <name type="scientific">Rhodococcus opacus</name>
    <name type="common">Nocardia opaca</name>
    <dbReference type="NCBI Taxonomy" id="37919"/>
    <lineage>
        <taxon>Bacteria</taxon>
        <taxon>Bacillati</taxon>
        <taxon>Actinomycetota</taxon>
        <taxon>Actinomycetes</taxon>
        <taxon>Mycobacteriales</taxon>
        <taxon>Nocardiaceae</taxon>
        <taxon>Rhodococcus</taxon>
    </lineage>
</organism>
<dbReference type="AlphaFoldDB" id="A0A2S8J513"/>
<name>A0A2S8J513_RHOOP</name>
<gene>
    <name evidence="1" type="ORF">C5613_24545</name>
</gene>
<proteinExistence type="predicted"/>
<protein>
    <recommendedName>
        <fullName evidence="3">DUF3263 domain-containing protein</fullName>
    </recommendedName>
</protein>
<sequence>MMLGDSHDRFERAVLEFALRWHPYGGGSNRLTFDEFGLNPRQYFARLAHPRLCPLHHIWGDSAAYRTICHDRLPPTAGARG</sequence>
<accession>A0A2S8J513</accession>
<evidence type="ECO:0008006" key="3">
    <source>
        <dbReference type="Google" id="ProtNLM"/>
    </source>
</evidence>
<dbReference type="EMBL" id="PUIO01000032">
    <property type="protein sequence ID" value="PQP22085.1"/>
    <property type="molecule type" value="Genomic_DNA"/>
</dbReference>
<evidence type="ECO:0000313" key="1">
    <source>
        <dbReference type="EMBL" id="PQP22085.1"/>
    </source>
</evidence>
<dbReference type="Proteomes" id="UP000239290">
    <property type="component" value="Unassembled WGS sequence"/>
</dbReference>
<evidence type="ECO:0000313" key="2">
    <source>
        <dbReference type="Proteomes" id="UP000239290"/>
    </source>
</evidence>
<reference evidence="2" key="1">
    <citation type="submission" date="2018-02" db="EMBL/GenBank/DDBJ databases">
        <title>Draft genome sequencing of Rhodococcus opacus KU647198.</title>
        <authorList>
            <person name="Zheng B.-X."/>
        </authorList>
    </citation>
    <scope>NUCLEOTIDE SEQUENCE [LARGE SCALE GENOMIC DNA]</scope>
    <source>
        <strain evidence="2">04-OD7</strain>
    </source>
</reference>